<sequence length="165" mass="17207">MALGTQCPCSSSWQPGGAPPHGRASNLPFELPQTQVQGAPASSMAARARPSPSMELGVAPFAARCSSSPPLGDPPDASPERVDVAASTNSGVMASYLGRFLAGDEAPLRTTNPPWAGLCTSFPPGQSWRRRVLWAECRRYLGFAGRVSGKGEKLLAVDLVMGGPD</sequence>
<organism evidence="2">
    <name type="scientific">Zea mays</name>
    <name type="common">Maize</name>
    <dbReference type="NCBI Taxonomy" id="4577"/>
    <lineage>
        <taxon>Eukaryota</taxon>
        <taxon>Viridiplantae</taxon>
        <taxon>Streptophyta</taxon>
        <taxon>Embryophyta</taxon>
        <taxon>Tracheophyta</taxon>
        <taxon>Spermatophyta</taxon>
        <taxon>Magnoliopsida</taxon>
        <taxon>Liliopsida</taxon>
        <taxon>Poales</taxon>
        <taxon>Poaceae</taxon>
        <taxon>PACMAD clade</taxon>
        <taxon>Panicoideae</taxon>
        <taxon>Andropogonodae</taxon>
        <taxon>Andropogoneae</taxon>
        <taxon>Tripsacinae</taxon>
        <taxon>Zea</taxon>
    </lineage>
</organism>
<dbReference type="InParanoid" id="A0A1D6E6Y6"/>
<name>A0A1D6E6Y6_MAIZE</name>
<dbReference type="PaxDb" id="4577-GRMZM2G702996_P01"/>
<evidence type="ECO:0000256" key="1">
    <source>
        <dbReference type="SAM" id="MobiDB-lite"/>
    </source>
</evidence>
<dbReference type="EMBL" id="CM007648">
    <property type="protein sequence ID" value="ONM16203.1"/>
    <property type="molecule type" value="Genomic_DNA"/>
</dbReference>
<reference evidence="2" key="1">
    <citation type="submission" date="2015-12" db="EMBL/GenBank/DDBJ databases">
        <title>Update maize B73 reference genome by single molecule sequencing technologies.</title>
        <authorList>
            <consortium name="Maize Genome Sequencing Project"/>
            <person name="Ware D."/>
        </authorList>
    </citation>
    <scope>NUCLEOTIDE SEQUENCE [LARGE SCALE GENOMIC DNA]</scope>
    <source>
        <tissue evidence="2">Seedling</tissue>
    </source>
</reference>
<proteinExistence type="predicted"/>
<evidence type="ECO:0000313" key="2">
    <source>
        <dbReference type="EMBL" id="ONM16203.1"/>
    </source>
</evidence>
<feature type="region of interest" description="Disordered" evidence="1">
    <location>
        <begin position="1"/>
        <end position="53"/>
    </location>
</feature>
<feature type="compositionally biased region" description="Low complexity" evidence="1">
    <location>
        <begin position="39"/>
        <end position="53"/>
    </location>
</feature>
<dbReference type="AlphaFoldDB" id="A0A1D6E6Y6"/>
<protein>
    <submittedName>
        <fullName evidence="2">Uncharacterized protein</fullName>
    </submittedName>
</protein>
<gene>
    <name evidence="2" type="ORF">ZEAMMB73_Zm00001d003138</name>
</gene>
<accession>A0A1D6E6Y6</accession>